<comment type="caution">
    <text evidence="2">The sequence shown here is derived from an EMBL/GenBank/DDBJ whole genome shotgun (WGS) entry which is preliminary data.</text>
</comment>
<reference evidence="2" key="2">
    <citation type="journal article" date="2021" name="Mar. Drugs">
        <title>Genome Reduction and Secondary Metabolism of the Marine Sponge-Associated Cyanobacterium Leptothoe.</title>
        <authorList>
            <person name="Konstantinou D."/>
            <person name="Popin R.V."/>
            <person name="Fewer D.P."/>
            <person name="Sivonen K."/>
            <person name="Gkelis S."/>
        </authorList>
    </citation>
    <scope>NUCLEOTIDE SEQUENCE</scope>
    <source>
        <strain evidence="2">TAU-MAC 1115</strain>
    </source>
</reference>
<reference evidence="2" key="1">
    <citation type="submission" date="2020-11" db="EMBL/GenBank/DDBJ databases">
        <authorList>
            <person name="Konstantinou D."/>
            <person name="Gkelis S."/>
            <person name="Popin R."/>
            <person name="Fewer D."/>
            <person name="Sivonen K."/>
        </authorList>
    </citation>
    <scope>NUCLEOTIDE SEQUENCE</scope>
    <source>
        <strain evidence="2">TAU-MAC 1115</strain>
    </source>
</reference>
<dbReference type="InterPro" id="IPR029044">
    <property type="entry name" value="Nucleotide-diphossugar_trans"/>
</dbReference>
<dbReference type="AlphaFoldDB" id="A0A947GJS6"/>
<dbReference type="EMBL" id="JADOES010000041">
    <property type="protein sequence ID" value="MBT9317245.1"/>
    <property type="molecule type" value="Genomic_DNA"/>
</dbReference>
<dbReference type="SUPFAM" id="SSF53448">
    <property type="entry name" value="Nucleotide-diphospho-sugar transferases"/>
    <property type="match status" value="1"/>
</dbReference>
<proteinExistence type="predicted"/>
<protein>
    <submittedName>
        <fullName evidence="2">Glucosyl-3-phosphoglycerate synthase</fullName>
    </submittedName>
</protein>
<accession>A0A947GJS6</accession>
<sequence>MDYKQERITTIHDFGGDLSRLEERACELTHDTPTAVLIPSLYEELERPALSHIRDQLKDCVFVNTVIVSLYADNAEQYAKAVEFFRPLPQKTHIIWENGPRVIALLKELQKQGMDILAHRGKGRAVWLGLGLATLYAGAIALHDADIITYDKTYPLKLLFPLLEPEFGIAFTKAYYARISSEPRKMNGRVTRLFVTPLLHSLMDVWGHRDYISYLSAYRYPLSGEFALTSDLALTTRVPANWGLEVGLLAEVYRNVALKRIAQVDLGTFDHKHQNVGQSPNQGLQKMCRDILHSLLRTLTETEQVVIGKDQLRSLRIKFRREAQDLARQYFVDARFNGLQYDRHQEENTLEKFEEVIIKAGDQYLEDPTGTEIPDWTRALAVMPDLRQLLGEAVTKDMQEVLEKSLPPFPKGNQHNGHGAMPTEGLVLTP</sequence>
<organism evidence="2 3">
    <name type="scientific">Leptothoe spongobia TAU-MAC 1115</name>
    <dbReference type="NCBI Taxonomy" id="1967444"/>
    <lineage>
        <taxon>Bacteria</taxon>
        <taxon>Bacillati</taxon>
        <taxon>Cyanobacteriota</taxon>
        <taxon>Cyanophyceae</taxon>
        <taxon>Nodosilineales</taxon>
        <taxon>Cymatolegaceae</taxon>
        <taxon>Leptothoe</taxon>
        <taxon>Leptothoe spongobia</taxon>
    </lineage>
</organism>
<evidence type="ECO:0000256" key="1">
    <source>
        <dbReference type="SAM" id="MobiDB-lite"/>
    </source>
</evidence>
<evidence type="ECO:0000313" key="2">
    <source>
        <dbReference type="EMBL" id="MBT9317245.1"/>
    </source>
</evidence>
<dbReference type="Proteomes" id="UP000717364">
    <property type="component" value="Unassembled WGS sequence"/>
</dbReference>
<dbReference type="Gene3D" id="3.90.550.10">
    <property type="entry name" value="Spore Coat Polysaccharide Biosynthesis Protein SpsA, Chain A"/>
    <property type="match status" value="1"/>
</dbReference>
<keyword evidence="3" id="KW-1185">Reference proteome</keyword>
<gene>
    <name evidence="2" type="ORF">IXB50_17615</name>
</gene>
<name>A0A947GJS6_9CYAN</name>
<dbReference type="RefSeq" id="WP_215610310.1">
    <property type="nucleotide sequence ID" value="NZ_JADOES010000041.1"/>
</dbReference>
<feature type="region of interest" description="Disordered" evidence="1">
    <location>
        <begin position="407"/>
        <end position="430"/>
    </location>
</feature>
<evidence type="ECO:0000313" key="3">
    <source>
        <dbReference type="Proteomes" id="UP000717364"/>
    </source>
</evidence>